<evidence type="ECO:0000256" key="1">
    <source>
        <dbReference type="ARBA" id="ARBA00004141"/>
    </source>
</evidence>
<sequence>MTATQPREYRSAAASPLTRVLAQGIFETVTMLKNGEQLMLNIAFPVMGLLALCFTGFLDPWAQQHGVSRVDIAVPGVLALCVLSTALSGQGIATGFDRRYGVLRFISTTPLGKGGLIAGKVLAVLSVLLIQYLLVGALGQLLGWTATVPGVLMSLPTLVLGAACFTSLGLLIAGTVRAEATLAIVNMAWVVLAAAGGILLPTDRYPTWLAQLVDMLPSAALGNALRGDFIDHTFLLIPHLILVISTTLFGSLALKFFKWSA</sequence>
<protein>
    <submittedName>
        <fullName evidence="8">ABC transporter</fullName>
    </submittedName>
</protein>
<comment type="subcellular location">
    <subcellularLocation>
        <location evidence="1">Membrane</location>
        <topology evidence="1">Multi-pass membrane protein</topology>
    </subcellularLocation>
</comment>
<dbReference type="AlphaFoldDB" id="A0A1Y1RMJ9"/>
<dbReference type="Pfam" id="PF01061">
    <property type="entry name" value="ABC2_membrane"/>
    <property type="match status" value="1"/>
</dbReference>
<proteinExistence type="predicted"/>
<feature type="transmembrane region" description="Helical" evidence="6">
    <location>
        <begin position="236"/>
        <end position="257"/>
    </location>
</feature>
<dbReference type="PIRSF" id="PIRSF006648">
    <property type="entry name" value="DrrB"/>
    <property type="match status" value="1"/>
</dbReference>
<organism evidence="8 9">
    <name type="scientific">Rothia nasimurium</name>
    <dbReference type="NCBI Taxonomy" id="85336"/>
    <lineage>
        <taxon>Bacteria</taxon>
        <taxon>Bacillati</taxon>
        <taxon>Actinomycetota</taxon>
        <taxon>Actinomycetes</taxon>
        <taxon>Micrococcales</taxon>
        <taxon>Micrococcaceae</taxon>
        <taxon>Rothia</taxon>
    </lineage>
</organism>
<dbReference type="OrthoDB" id="160207at2"/>
<dbReference type="GO" id="GO:0043190">
    <property type="term" value="C:ATP-binding cassette (ABC) transporter complex"/>
    <property type="evidence" value="ECO:0007669"/>
    <property type="project" value="InterPro"/>
</dbReference>
<dbReference type="InterPro" id="IPR013525">
    <property type="entry name" value="ABC2_TM"/>
</dbReference>
<keyword evidence="4 6" id="KW-0472">Membrane</keyword>
<evidence type="ECO:0000313" key="9">
    <source>
        <dbReference type="Proteomes" id="UP000192359"/>
    </source>
</evidence>
<keyword evidence="5" id="KW-0046">Antibiotic resistance</keyword>
<keyword evidence="3 6" id="KW-1133">Transmembrane helix</keyword>
<reference evidence="8 9" key="1">
    <citation type="submission" date="2016-05" db="EMBL/GenBank/DDBJ databases">
        <title>Draft genome sequence of a porcine commensal Rothia nasimurium.</title>
        <authorList>
            <person name="Gaiser R.A."/>
            <person name="Van Baarlen P."/>
            <person name="Wells J.M."/>
        </authorList>
    </citation>
    <scope>NUCLEOTIDE SEQUENCE [LARGE SCALE GENOMIC DNA]</scope>
    <source>
        <strain evidence="8 9">PT-32</strain>
    </source>
</reference>
<name>A0A1Y1RMJ9_9MICC</name>
<evidence type="ECO:0000259" key="7">
    <source>
        <dbReference type="Pfam" id="PF01061"/>
    </source>
</evidence>
<dbReference type="GO" id="GO:0046677">
    <property type="term" value="P:response to antibiotic"/>
    <property type="evidence" value="ECO:0007669"/>
    <property type="project" value="UniProtKB-KW"/>
</dbReference>
<dbReference type="InterPro" id="IPR000412">
    <property type="entry name" value="ABC_2_transport"/>
</dbReference>
<evidence type="ECO:0000256" key="2">
    <source>
        <dbReference type="ARBA" id="ARBA00022692"/>
    </source>
</evidence>
<keyword evidence="2 6" id="KW-0812">Transmembrane</keyword>
<gene>
    <name evidence="8" type="ORF">A7979_05905</name>
</gene>
<dbReference type="RefSeq" id="WP_083092846.1">
    <property type="nucleotide sequence ID" value="NZ_LXWF01000042.1"/>
</dbReference>
<evidence type="ECO:0000256" key="5">
    <source>
        <dbReference type="ARBA" id="ARBA00023251"/>
    </source>
</evidence>
<feature type="transmembrane region" description="Helical" evidence="6">
    <location>
        <begin position="38"/>
        <end position="57"/>
    </location>
</feature>
<evidence type="ECO:0000256" key="6">
    <source>
        <dbReference type="SAM" id="Phobius"/>
    </source>
</evidence>
<dbReference type="PANTHER" id="PTHR43229">
    <property type="entry name" value="NODULATION PROTEIN J"/>
    <property type="match status" value="1"/>
</dbReference>
<feature type="transmembrane region" description="Helical" evidence="6">
    <location>
        <begin position="180"/>
        <end position="200"/>
    </location>
</feature>
<comment type="caution">
    <text evidence="8">The sequence shown here is derived from an EMBL/GenBank/DDBJ whole genome shotgun (WGS) entry which is preliminary data.</text>
</comment>
<keyword evidence="9" id="KW-1185">Reference proteome</keyword>
<dbReference type="PANTHER" id="PTHR43229:SF2">
    <property type="entry name" value="NODULATION PROTEIN J"/>
    <property type="match status" value="1"/>
</dbReference>
<feature type="transmembrane region" description="Helical" evidence="6">
    <location>
        <begin position="77"/>
        <end position="96"/>
    </location>
</feature>
<evidence type="ECO:0000313" key="8">
    <source>
        <dbReference type="EMBL" id="ORC15729.1"/>
    </source>
</evidence>
<accession>A0A1Y1RMJ9</accession>
<feature type="transmembrane region" description="Helical" evidence="6">
    <location>
        <begin position="117"/>
        <end position="139"/>
    </location>
</feature>
<evidence type="ECO:0000256" key="3">
    <source>
        <dbReference type="ARBA" id="ARBA00022989"/>
    </source>
</evidence>
<dbReference type="EMBL" id="LXWF01000042">
    <property type="protein sequence ID" value="ORC15729.1"/>
    <property type="molecule type" value="Genomic_DNA"/>
</dbReference>
<feature type="transmembrane region" description="Helical" evidence="6">
    <location>
        <begin position="151"/>
        <end position="173"/>
    </location>
</feature>
<dbReference type="GO" id="GO:0140359">
    <property type="term" value="F:ABC-type transporter activity"/>
    <property type="evidence" value="ECO:0007669"/>
    <property type="project" value="InterPro"/>
</dbReference>
<feature type="domain" description="ABC-2 type transporter transmembrane" evidence="7">
    <location>
        <begin position="28"/>
        <end position="227"/>
    </location>
</feature>
<dbReference type="InterPro" id="IPR051784">
    <property type="entry name" value="Nod_factor_ABC_transporter"/>
</dbReference>
<evidence type="ECO:0000256" key="4">
    <source>
        <dbReference type="ARBA" id="ARBA00023136"/>
    </source>
</evidence>
<dbReference type="Proteomes" id="UP000192359">
    <property type="component" value="Unassembled WGS sequence"/>
</dbReference>